<sequence length="290" mass="31431">MLTIRPESPIPDELLAILEQVSAQAQELGTPFFVGGATARDILLTHVLGQKIRRATRDVDLGLYVNDWAEFEALKNRLVASGRFTPAQGSAQRLWHSSRWPLDLIPFGKVAKGQSIAWPPEHAIVMNVAGFEEAWQSALTVQLCEGLAVPTCSLPALAVLKLLAWRDRASQTKKDATDFLLIAQAYGPAQNEDRLYDTETQLLLTAHGDVELAGAELLGRDAAALCKAETASAVQSMLCNGALCQRLMDQLLHAHGGVEGDAAERRLGSVLQAFQRGFTQARSRIGSALL</sequence>
<reference evidence="1 2" key="1">
    <citation type="submission" date="2017-08" db="EMBL/GenBank/DDBJ databases">
        <title>WGS of Clinical strains of the CDC Group NO-1 linked to zoonotic infections in humans.</title>
        <authorList>
            <person name="Bernier A.-M."/>
            <person name="Bernard K."/>
        </authorList>
    </citation>
    <scope>NUCLEOTIDE SEQUENCE [LARGE SCALE GENOMIC DNA]</scope>
    <source>
        <strain evidence="1 2">NML79-0751</strain>
    </source>
</reference>
<name>A0A2A2AQP4_9BURK</name>
<dbReference type="Gene3D" id="3.30.460.40">
    <property type="match status" value="1"/>
</dbReference>
<comment type="caution">
    <text evidence="1">The sequence shown here is derived from an EMBL/GenBank/DDBJ whole genome shotgun (WGS) entry which is preliminary data.</text>
</comment>
<dbReference type="Proteomes" id="UP000218644">
    <property type="component" value="Unassembled WGS sequence"/>
</dbReference>
<proteinExistence type="predicted"/>
<dbReference type="InterPro" id="IPR014942">
    <property type="entry name" value="AbiEii"/>
</dbReference>
<dbReference type="AlphaFoldDB" id="A0A2A2AQP4"/>
<evidence type="ECO:0000313" key="2">
    <source>
        <dbReference type="Proteomes" id="UP000218644"/>
    </source>
</evidence>
<dbReference type="InterPro" id="IPR014513">
    <property type="entry name" value="UCP021525"/>
</dbReference>
<dbReference type="Pfam" id="PF08843">
    <property type="entry name" value="AbiEii"/>
    <property type="match status" value="1"/>
</dbReference>
<evidence type="ECO:0000313" key="1">
    <source>
        <dbReference type="EMBL" id="PAT40042.1"/>
    </source>
</evidence>
<evidence type="ECO:0008006" key="3">
    <source>
        <dbReference type="Google" id="ProtNLM"/>
    </source>
</evidence>
<dbReference type="EMBL" id="NSJD01000010">
    <property type="protein sequence ID" value="PAT40042.1"/>
    <property type="molecule type" value="Genomic_DNA"/>
</dbReference>
<organism evidence="1 2">
    <name type="scientific">Vandammella animalimorsus</name>
    <dbReference type="NCBI Taxonomy" id="2029117"/>
    <lineage>
        <taxon>Bacteria</taxon>
        <taxon>Pseudomonadati</taxon>
        <taxon>Pseudomonadota</taxon>
        <taxon>Betaproteobacteria</taxon>
        <taxon>Burkholderiales</taxon>
        <taxon>Comamonadaceae</taxon>
        <taxon>Vandammella</taxon>
    </lineage>
</organism>
<gene>
    <name evidence="1" type="ORF">CK623_07715</name>
</gene>
<accession>A0A2A2AQP4</accession>
<protein>
    <recommendedName>
        <fullName evidence="3">Nucleotidyltransferase</fullName>
    </recommendedName>
</protein>
<dbReference type="RefSeq" id="WP_095557012.1">
    <property type="nucleotide sequence ID" value="NZ_NSJD01000010.1"/>
</dbReference>
<dbReference type="PIRSF" id="PIRSF021525">
    <property type="entry name" value="UCP021525"/>
    <property type="match status" value="1"/>
</dbReference>